<gene>
    <name evidence="1" type="ORF">ACOLOM_LOCUS785</name>
</gene>
<evidence type="ECO:0000313" key="2">
    <source>
        <dbReference type="Proteomes" id="UP000789525"/>
    </source>
</evidence>
<evidence type="ECO:0000313" key="1">
    <source>
        <dbReference type="EMBL" id="CAG8451824.1"/>
    </source>
</evidence>
<reference evidence="1" key="1">
    <citation type="submission" date="2021-06" db="EMBL/GenBank/DDBJ databases">
        <authorList>
            <person name="Kallberg Y."/>
            <person name="Tangrot J."/>
            <person name="Rosling A."/>
        </authorList>
    </citation>
    <scope>NUCLEOTIDE SEQUENCE</scope>
    <source>
        <strain evidence="1">CL356</strain>
    </source>
</reference>
<sequence>REETAKVPVVESSSTNASDDINLDDDPEQAMMRMMGMSGFGSTKGRKVPGNDTAAVSIKKQRQYRQYMNRRGGFNSGEKPAAILASLFSDTPLWHGGFTTHVIKNFDLLGYEAAIQKSREIASQKLQKTFQNADANKGPVRGIAFHPTQPLFVSGGDDYKIKVWNHKTRKCLFTLNGHLDYVRTVFFHHEYPWILSASDDQTIRIWNWQSRNCIAILTGHNHYVMCAQFHPKEDLVVSASLDQTVRIWDISGLRKKNAAPTSMSFEDGLHRAAATQADIFGSTDAIVKYVLEGHDRGVNWATFHPNLPLIVSAGDDRQIKLWRMNDTKAWEVDTCRGHFNNVSAALFHPRQELIISDAEDKTIRVWDMSKRTLVQTFRREHDRFWVLTAHPELNLFAAGHDNGLIVFKLERERPAYAVHQNNLFYIKDKSLRVFDFSNGSDLSVLSVRKIGGQYVQPRALSYNPAERAVIITTPTDGGSFDLFNLPKEFGGEPREVSGEGKHGAGTSAIFIARNRFAVLDKTRQQIEIRDLSNATTKSVKPPAIVSEIFSAGSSNLLLLSTPTSVILYDIQQRQTVAEINTPPVKYVVWSSDHSQVALLSKHTITIANKTLEQSCLIHETIRIKSGAWDDAGIFVYSTLNHIKYALSQGDNGIIRTLDQPVYLTKVKGKNIHCLDRDGKTRVISIDPTEYRFKLALIKRNYDEVLQIIRTSNLVGQAIIAYLQKKGYPEIALHFVRDDKTRFDLALECGNIDVALETAKSMDREDCWNKLGSEALRQGNHQIVEMAYQRIKNFDRLSFLYLATGNLEKLRKMLKIAESRNDYMSRFHNSLYLGEVEERVRLLKEIGQCEDPFSFNHGLTEEAESILTAAGLSPEDITDLPANGQLLKPPTPIIKQADSNWPLLTVSRSFFDSAFSNADSNPLAAPLSFNANDEIEDIKGDWAGEDDLGFGGDVENAIDGQPVTSPLIEEGSGWDIDADLSVQLDTEIQDFSNGAPGEFVPPTSGTNESELWTHNSPLAADHVAAGSFETAMQNIISVQLQEAYKTTTQGKFQDATIQFRYILHSILLIAVSKKSEVDEVHQLIEVCREYIVGLTMEQTRRKYPLDNPENTKRALELAAYFTHCRLQPAHLQLSLRSAMTLSFKAKNCLTASMFARRLLELAPPPNVSTQARQIQSISEKTPRDEITLDYDQYNPFVVCGISNTPIYKVDPLLNKLYTMPPVKERKTFLEEVNSIDDKEVLRRMLIQKEQEKDGIAHNLDIAARLGLEISGKNEELKMKLDLAQQAEAQAYLKLSALEEENRILLSKASHSNDLATQLAASEDQVKILREHRAFLQKELDTARRELKRFRKELDSLSGQMNDMAEDMWESRNKVNTYAKKLVDVEQHLADTQEMNVNLSIQLEKSLNSQKISSATTTQIVKMIQADLGRVVLENEHLRASINELENRQVKCEGKLSEMIVSAQEYAHLLEEAQDTIHSLSETRLESDIENLDILPGRSRGHVDQVIAKDSPPLKGSPFSTEVEQQLEKTIEERLMSQMPRTHCGHVTNTSVDVKKAAAGLKYLLSAREVEGKDVGKGKSVERRPFGGGYVLHSYNVRI</sequence>
<dbReference type="EMBL" id="CAJVPT010000859">
    <property type="protein sequence ID" value="CAG8451824.1"/>
    <property type="molecule type" value="Genomic_DNA"/>
</dbReference>
<dbReference type="Proteomes" id="UP000789525">
    <property type="component" value="Unassembled WGS sequence"/>
</dbReference>
<keyword evidence="2" id="KW-1185">Reference proteome</keyword>
<organism evidence="1 2">
    <name type="scientific">Acaulospora colombiana</name>
    <dbReference type="NCBI Taxonomy" id="27376"/>
    <lineage>
        <taxon>Eukaryota</taxon>
        <taxon>Fungi</taxon>
        <taxon>Fungi incertae sedis</taxon>
        <taxon>Mucoromycota</taxon>
        <taxon>Glomeromycotina</taxon>
        <taxon>Glomeromycetes</taxon>
        <taxon>Diversisporales</taxon>
        <taxon>Acaulosporaceae</taxon>
        <taxon>Acaulospora</taxon>
    </lineage>
</organism>
<comment type="caution">
    <text evidence="1">The sequence shown here is derived from an EMBL/GenBank/DDBJ whole genome shotgun (WGS) entry which is preliminary data.</text>
</comment>
<feature type="non-terminal residue" evidence="1">
    <location>
        <position position="1"/>
    </location>
</feature>
<accession>A0ACA9K4H5</accession>
<protein>
    <submittedName>
        <fullName evidence="1">3253_t:CDS:1</fullName>
    </submittedName>
</protein>
<name>A0ACA9K4H5_9GLOM</name>
<proteinExistence type="predicted"/>